<dbReference type="SUPFAM" id="SSF81383">
    <property type="entry name" value="F-box domain"/>
    <property type="match status" value="1"/>
</dbReference>
<dbReference type="Proteomes" id="UP000289340">
    <property type="component" value="Chromosome 20"/>
</dbReference>
<feature type="domain" description="F-box" evidence="1">
    <location>
        <begin position="28"/>
        <end position="53"/>
    </location>
</feature>
<reference evidence="2 3" key="1">
    <citation type="submission" date="2018-09" db="EMBL/GenBank/DDBJ databases">
        <title>A high-quality reference genome of wild soybean provides a powerful tool to mine soybean genomes.</title>
        <authorList>
            <person name="Xie M."/>
            <person name="Chung C.Y.L."/>
            <person name="Li M.-W."/>
            <person name="Wong F.-L."/>
            <person name="Chan T.-F."/>
            <person name="Lam H.-M."/>
        </authorList>
    </citation>
    <scope>NUCLEOTIDE SEQUENCE [LARGE SCALE GENOMIC DNA]</scope>
    <source>
        <strain evidence="3">cv. W05</strain>
        <tissue evidence="2">Hypocotyl of etiolated seedlings</tissue>
    </source>
</reference>
<dbReference type="Pfam" id="PF00646">
    <property type="entry name" value="F-box"/>
    <property type="match status" value="1"/>
</dbReference>
<dbReference type="InterPro" id="IPR036047">
    <property type="entry name" value="F-box-like_dom_sf"/>
</dbReference>
<proteinExistence type="predicted"/>
<keyword evidence="3" id="KW-1185">Reference proteome</keyword>
<comment type="caution">
    <text evidence="2">The sequence shown here is derived from an EMBL/GenBank/DDBJ whole genome shotgun (WGS) entry which is preliminary data.</text>
</comment>
<accession>A0A445EZJ2</accession>
<dbReference type="EMBL" id="QZWG01000020">
    <property type="protein sequence ID" value="RZB41965.1"/>
    <property type="molecule type" value="Genomic_DNA"/>
</dbReference>
<organism evidence="2 3">
    <name type="scientific">Glycine soja</name>
    <name type="common">Wild soybean</name>
    <dbReference type="NCBI Taxonomy" id="3848"/>
    <lineage>
        <taxon>Eukaryota</taxon>
        <taxon>Viridiplantae</taxon>
        <taxon>Streptophyta</taxon>
        <taxon>Embryophyta</taxon>
        <taxon>Tracheophyta</taxon>
        <taxon>Spermatophyta</taxon>
        <taxon>Magnoliopsida</taxon>
        <taxon>eudicotyledons</taxon>
        <taxon>Gunneridae</taxon>
        <taxon>Pentapetalae</taxon>
        <taxon>rosids</taxon>
        <taxon>fabids</taxon>
        <taxon>Fabales</taxon>
        <taxon>Fabaceae</taxon>
        <taxon>Papilionoideae</taxon>
        <taxon>50 kb inversion clade</taxon>
        <taxon>NPAAA clade</taxon>
        <taxon>indigoferoid/millettioid clade</taxon>
        <taxon>Phaseoleae</taxon>
        <taxon>Glycine</taxon>
        <taxon>Glycine subgen. Soja</taxon>
    </lineage>
</organism>
<dbReference type="AlphaFoldDB" id="A0A445EZJ2"/>
<dbReference type="PANTHER" id="PTHR31790:SF526">
    <property type="entry name" value="OS12G0618150 PROTEIN"/>
    <property type="match status" value="1"/>
</dbReference>
<evidence type="ECO:0000259" key="1">
    <source>
        <dbReference type="Pfam" id="PF00646"/>
    </source>
</evidence>
<dbReference type="PANTHER" id="PTHR31790">
    <property type="entry name" value="OS02G0783600 PROTEIN"/>
    <property type="match status" value="1"/>
</dbReference>
<protein>
    <recommendedName>
        <fullName evidence="1">F-box domain-containing protein</fullName>
    </recommendedName>
</protein>
<dbReference type="InterPro" id="IPR001810">
    <property type="entry name" value="F-box_dom"/>
</dbReference>
<evidence type="ECO:0000313" key="3">
    <source>
        <dbReference type="Proteomes" id="UP000289340"/>
    </source>
</evidence>
<evidence type="ECO:0000313" key="2">
    <source>
        <dbReference type="EMBL" id="RZB41965.1"/>
    </source>
</evidence>
<name>A0A445EZJ2_GLYSO</name>
<dbReference type="InterPro" id="IPR052361">
    <property type="entry name" value="F-box_domain"/>
</dbReference>
<sequence>MAKECIHKGEKILRNRKGVKGRNKSVVLPLELITEIFLRLPLKSLIRFKCVCSCRGFILWKARESLWVWNPSTQVPTKQYLPHDFQLLRISLGFFGYHQSTDDYLVVQVSYDTNGEFLSLCVMECEHPVEIRIMKEYKIVQVFADDILIECFNLLCLTRSGDIVGMDGRDGLVKCNDEGQLLEHQSYCCGSFGP</sequence>
<gene>
    <name evidence="2" type="ORF">D0Y65_052810</name>
</gene>